<keyword evidence="2" id="KW-1185">Reference proteome</keyword>
<comment type="caution">
    <text evidence="1">The sequence shown here is derived from an EMBL/GenBank/DDBJ whole genome shotgun (WGS) entry which is preliminary data.</text>
</comment>
<name>A0ABV0X9J2_9TELE</name>
<sequence length="168" mass="18702">MLTDNAARGRTEREGGAFRIMLWPPPVWLFLQPQATGRHQGHLGATLLKYEMREDVALSEQPWHLTTARSSKRRISRQSKLTGAGICLCHPLIDAPLPIYTSALALTPINYLASLSQGKHSAQGESSTPNQLVLRLPLNTFLILRQWEDRQAAHSNQLLSGCPRLGVF</sequence>
<organism evidence="1 2">
    <name type="scientific">Ameca splendens</name>
    <dbReference type="NCBI Taxonomy" id="208324"/>
    <lineage>
        <taxon>Eukaryota</taxon>
        <taxon>Metazoa</taxon>
        <taxon>Chordata</taxon>
        <taxon>Craniata</taxon>
        <taxon>Vertebrata</taxon>
        <taxon>Euteleostomi</taxon>
        <taxon>Actinopterygii</taxon>
        <taxon>Neopterygii</taxon>
        <taxon>Teleostei</taxon>
        <taxon>Neoteleostei</taxon>
        <taxon>Acanthomorphata</taxon>
        <taxon>Ovalentaria</taxon>
        <taxon>Atherinomorphae</taxon>
        <taxon>Cyprinodontiformes</taxon>
        <taxon>Goodeidae</taxon>
        <taxon>Ameca</taxon>
    </lineage>
</organism>
<protein>
    <submittedName>
        <fullName evidence="1">Uncharacterized protein</fullName>
    </submittedName>
</protein>
<proteinExistence type="predicted"/>
<reference evidence="1 2" key="1">
    <citation type="submission" date="2021-06" db="EMBL/GenBank/DDBJ databases">
        <authorList>
            <person name="Palmer J.M."/>
        </authorList>
    </citation>
    <scope>NUCLEOTIDE SEQUENCE [LARGE SCALE GENOMIC DNA]</scope>
    <source>
        <strain evidence="1 2">AS_MEX2019</strain>
        <tissue evidence="1">Muscle</tissue>
    </source>
</reference>
<dbReference type="Proteomes" id="UP001469553">
    <property type="component" value="Unassembled WGS sequence"/>
</dbReference>
<gene>
    <name evidence="1" type="ORF">AMECASPLE_000042</name>
</gene>
<dbReference type="EMBL" id="JAHRIP010000002">
    <property type="protein sequence ID" value="MEQ2278546.1"/>
    <property type="molecule type" value="Genomic_DNA"/>
</dbReference>
<accession>A0ABV0X9J2</accession>
<evidence type="ECO:0000313" key="2">
    <source>
        <dbReference type="Proteomes" id="UP001469553"/>
    </source>
</evidence>
<evidence type="ECO:0000313" key="1">
    <source>
        <dbReference type="EMBL" id="MEQ2278546.1"/>
    </source>
</evidence>